<keyword evidence="6" id="KW-0963">Cytoplasm</keyword>
<proteinExistence type="inferred from homology"/>
<dbReference type="GO" id="GO:0001512">
    <property type="term" value="F:dihydronicotinamide riboside quinone reductase activity"/>
    <property type="evidence" value="ECO:0007669"/>
    <property type="project" value="UniProtKB-EC"/>
</dbReference>
<evidence type="ECO:0000256" key="1">
    <source>
        <dbReference type="ARBA" id="ARBA00001947"/>
    </source>
</evidence>
<name>A0AAV2LT46_KNICA</name>
<sequence>MVTSVLIVYAHQSSSSFNAAVKDVAVKELRSLGFKVTVSDLYAMGFKATATREDILAELKSPENFRYGEEMEEAWRAQTLSDDIKEEHKKVLEADLIIFQFPMYWFSVPAIMKGWFDRVLTGGFAFSLKNMYDNGIFKEKKAMLSFSTGASQSMFRPDGVNGDMNVALWPLQNGVLHFCGFQVLAPQIFWSPAHSPEAVRAAMLEAWGLRLKTLLSECPLCFASSILFDLSFQGKFSLRPDVKQELEAQDYGLTTGHHLGKPLPPDNQLCAPGGAHGHP</sequence>
<evidence type="ECO:0000256" key="20">
    <source>
        <dbReference type="SAM" id="MobiDB-lite"/>
    </source>
</evidence>
<dbReference type="SUPFAM" id="SSF52218">
    <property type="entry name" value="Flavoproteins"/>
    <property type="match status" value="1"/>
</dbReference>
<dbReference type="Gene3D" id="3.40.50.360">
    <property type="match status" value="1"/>
</dbReference>
<dbReference type="PANTHER" id="PTHR10204">
    <property type="entry name" value="NAD P H OXIDOREDUCTASE-RELATED"/>
    <property type="match status" value="1"/>
</dbReference>
<keyword evidence="10" id="KW-0274">FAD</keyword>
<dbReference type="EC" id="1.10.5.1" evidence="15"/>
<evidence type="ECO:0000256" key="3">
    <source>
        <dbReference type="ARBA" id="ARBA00004496"/>
    </source>
</evidence>
<dbReference type="AlphaFoldDB" id="A0AAV2LT46"/>
<keyword evidence="12" id="KW-0560">Oxidoreductase</keyword>
<keyword evidence="9" id="KW-0479">Metal-binding</keyword>
<keyword evidence="23" id="KW-1185">Reference proteome</keyword>
<comment type="subunit">
    <text evidence="5">Homodimer.</text>
</comment>
<evidence type="ECO:0000256" key="14">
    <source>
        <dbReference type="ARBA" id="ARBA00054856"/>
    </source>
</evidence>
<dbReference type="Proteomes" id="UP001497482">
    <property type="component" value="Chromosome 4"/>
</dbReference>
<evidence type="ECO:0000256" key="19">
    <source>
        <dbReference type="ARBA" id="ARBA00083661"/>
    </source>
</evidence>
<evidence type="ECO:0000256" key="8">
    <source>
        <dbReference type="ARBA" id="ARBA00022630"/>
    </source>
</evidence>
<dbReference type="PANTHER" id="PTHR10204:SF34">
    <property type="entry name" value="NAD(P)H DEHYDROGENASE [QUINONE] 1 ISOFORM 1"/>
    <property type="match status" value="1"/>
</dbReference>
<evidence type="ECO:0000256" key="15">
    <source>
        <dbReference type="ARBA" id="ARBA00066401"/>
    </source>
</evidence>
<evidence type="ECO:0000313" key="23">
    <source>
        <dbReference type="Proteomes" id="UP001497482"/>
    </source>
</evidence>
<evidence type="ECO:0000256" key="12">
    <source>
        <dbReference type="ARBA" id="ARBA00023002"/>
    </source>
</evidence>
<evidence type="ECO:0000256" key="4">
    <source>
        <dbReference type="ARBA" id="ARBA00006252"/>
    </source>
</evidence>
<comment type="cofactor">
    <cofactor evidence="1">
        <name>Zn(2+)</name>
        <dbReference type="ChEBI" id="CHEBI:29105"/>
    </cofactor>
</comment>
<keyword evidence="7" id="KW-0597">Phosphoprotein</keyword>
<protein>
    <recommendedName>
        <fullName evidence="16">Ribosyldihydronicotinamide dehydrogenase [quinone]</fullName>
        <ecNumber evidence="15">1.10.5.1</ecNumber>
    </recommendedName>
    <alternativeName>
        <fullName evidence="19">NRH dehydrogenase [quinone] 2</fullName>
    </alternativeName>
    <alternativeName>
        <fullName evidence="18">NRH:quinone oxidoreductase 2</fullName>
    </alternativeName>
    <alternativeName>
        <fullName evidence="17">Quinone reductase 2</fullName>
    </alternativeName>
</protein>
<dbReference type="InterPro" id="IPR029039">
    <property type="entry name" value="Flavoprotein-like_sf"/>
</dbReference>
<evidence type="ECO:0000256" key="10">
    <source>
        <dbReference type="ARBA" id="ARBA00022827"/>
    </source>
</evidence>
<evidence type="ECO:0000256" key="5">
    <source>
        <dbReference type="ARBA" id="ARBA00011738"/>
    </source>
</evidence>
<dbReference type="GO" id="GO:0003955">
    <property type="term" value="F:NAD(P)H dehydrogenase (quinone) activity"/>
    <property type="evidence" value="ECO:0007669"/>
    <property type="project" value="TreeGrafter"/>
</dbReference>
<accession>A0AAV2LT46</accession>
<comment type="subcellular location">
    <subcellularLocation>
        <location evidence="3">Cytoplasm</location>
    </subcellularLocation>
</comment>
<evidence type="ECO:0000256" key="18">
    <source>
        <dbReference type="ARBA" id="ARBA00077696"/>
    </source>
</evidence>
<comment type="function">
    <text evidence="14">The enzyme apparently serves as a quinone reductase in connection with conjugation reactions of hydroquinones involved in detoxification pathways as well as in biosynthetic processes such as the vitamin K-dependent gamma-carboxylation of glutamate residues in prothrombin synthesis.</text>
</comment>
<keyword evidence="11" id="KW-0862">Zinc</keyword>
<gene>
    <name evidence="22" type="ORF">KC01_LOCUS31982</name>
</gene>
<dbReference type="GO" id="GO:0046872">
    <property type="term" value="F:metal ion binding"/>
    <property type="evidence" value="ECO:0007669"/>
    <property type="project" value="UniProtKB-KW"/>
</dbReference>
<dbReference type="InterPro" id="IPR051545">
    <property type="entry name" value="NAD(P)H_dehydrogenase_qn"/>
</dbReference>
<evidence type="ECO:0000256" key="6">
    <source>
        <dbReference type="ARBA" id="ARBA00022490"/>
    </source>
</evidence>
<comment type="cofactor">
    <cofactor evidence="2">
        <name>FAD</name>
        <dbReference type="ChEBI" id="CHEBI:57692"/>
    </cofactor>
</comment>
<organism evidence="22 23">
    <name type="scientific">Knipowitschia caucasica</name>
    <name type="common">Caucasian dwarf goby</name>
    <name type="synonym">Pomatoschistus caucasicus</name>
    <dbReference type="NCBI Taxonomy" id="637954"/>
    <lineage>
        <taxon>Eukaryota</taxon>
        <taxon>Metazoa</taxon>
        <taxon>Chordata</taxon>
        <taxon>Craniata</taxon>
        <taxon>Vertebrata</taxon>
        <taxon>Euteleostomi</taxon>
        <taxon>Actinopterygii</taxon>
        <taxon>Neopterygii</taxon>
        <taxon>Teleostei</taxon>
        <taxon>Neoteleostei</taxon>
        <taxon>Acanthomorphata</taxon>
        <taxon>Gobiaria</taxon>
        <taxon>Gobiiformes</taxon>
        <taxon>Gobioidei</taxon>
        <taxon>Gobiidae</taxon>
        <taxon>Gobiinae</taxon>
        <taxon>Knipowitschia</taxon>
    </lineage>
</organism>
<evidence type="ECO:0000256" key="2">
    <source>
        <dbReference type="ARBA" id="ARBA00001974"/>
    </source>
</evidence>
<evidence type="ECO:0000256" key="11">
    <source>
        <dbReference type="ARBA" id="ARBA00022833"/>
    </source>
</evidence>
<dbReference type="FunFam" id="3.40.50.360:FF:000030">
    <property type="entry name" value="ribosyldihydronicotinamide dehydrogenase [quinone]"/>
    <property type="match status" value="1"/>
</dbReference>
<dbReference type="GO" id="GO:0005829">
    <property type="term" value="C:cytosol"/>
    <property type="evidence" value="ECO:0007669"/>
    <property type="project" value="TreeGrafter"/>
</dbReference>
<comment type="catalytic activity">
    <reaction evidence="13">
        <text>1-(beta-D-ribofuranosyl)-1,4-dihydronicotinamide + a quinone + H(+) = beta-nicotinamide D-riboside + a quinol</text>
        <dbReference type="Rhea" id="RHEA:12364"/>
        <dbReference type="ChEBI" id="CHEBI:15378"/>
        <dbReference type="ChEBI" id="CHEBI:15927"/>
        <dbReference type="ChEBI" id="CHEBI:24646"/>
        <dbReference type="ChEBI" id="CHEBI:55458"/>
        <dbReference type="ChEBI" id="CHEBI:132124"/>
        <dbReference type="EC" id="1.10.5.1"/>
    </reaction>
</comment>
<comment type="similarity">
    <text evidence="4">Belongs to the NAD(P)H dehydrogenase (quinone) family.</text>
</comment>
<dbReference type="Pfam" id="PF02525">
    <property type="entry name" value="Flavodoxin_2"/>
    <property type="match status" value="1"/>
</dbReference>
<dbReference type="InterPro" id="IPR003680">
    <property type="entry name" value="Flavodoxin_fold"/>
</dbReference>
<evidence type="ECO:0000256" key="9">
    <source>
        <dbReference type="ARBA" id="ARBA00022723"/>
    </source>
</evidence>
<feature type="domain" description="Flavodoxin-like fold" evidence="21">
    <location>
        <begin position="4"/>
        <end position="207"/>
    </location>
</feature>
<feature type="region of interest" description="Disordered" evidence="20">
    <location>
        <begin position="257"/>
        <end position="279"/>
    </location>
</feature>
<evidence type="ECO:0000256" key="13">
    <source>
        <dbReference type="ARBA" id="ARBA00052759"/>
    </source>
</evidence>
<reference evidence="22 23" key="1">
    <citation type="submission" date="2024-04" db="EMBL/GenBank/DDBJ databases">
        <authorList>
            <person name="Waldvogel A.-M."/>
            <person name="Schoenle A."/>
        </authorList>
    </citation>
    <scope>NUCLEOTIDE SEQUENCE [LARGE SCALE GENOMIC DNA]</scope>
</reference>
<evidence type="ECO:0000256" key="17">
    <source>
        <dbReference type="ARBA" id="ARBA00077622"/>
    </source>
</evidence>
<keyword evidence="8" id="KW-0285">Flavoprotein</keyword>
<evidence type="ECO:0000259" key="21">
    <source>
        <dbReference type="Pfam" id="PF02525"/>
    </source>
</evidence>
<evidence type="ECO:0000256" key="7">
    <source>
        <dbReference type="ARBA" id="ARBA00022553"/>
    </source>
</evidence>
<dbReference type="EMBL" id="OZ035826">
    <property type="protein sequence ID" value="CAL1604480.1"/>
    <property type="molecule type" value="Genomic_DNA"/>
</dbReference>
<evidence type="ECO:0000256" key="16">
    <source>
        <dbReference type="ARBA" id="ARBA00073982"/>
    </source>
</evidence>
<evidence type="ECO:0000313" key="22">
    <source>
        <dbReference type="EMBL" id="CAL1604480.1"/>
    </source>
</evidence>